<gene>
    <name evidence="5" type="primary">ELP6</name>
    <name evidence="4" type="ORF">CCAP1982_LOCUS2367</name>
</gene>
<reference evidence="4" key="3">
    <citation type="submission" date="2020-11" db="EMBL/GenBank/DDBJ databases">
        <authorList>
            <person name="Whitehead M."/>
        </authorList>
    </citation>
    <scope>NUCLEOTIDE SEQUENCE</scope>
    <source>
        <strain evidence="4">EGII</strain>
    </source>
</reference>
<dbReference type="InterPro" id="IPR027417">
    <property type="entry name" value="P-loop_NTPase"/>
</dbReference>
<dbReference type="GO" id="GO:0002098">
    <property type="term" value="P:tRNA wobble uridine modification"/>
    <property type="evidence" value="ECO:0007669"/>
    <property type="project" value="InterPro"/>
</dbReference>
<reference evidence="5" key="1">
    <citation type="submission" date="2013-07" db="EMBL/GenBank/DDBJ databases">
        <authorList>
            <person name="Geib S."/>
        </authorList>
    </citation>
    <scope>NUCLEOTIDE SEQUENCE</scope>
</reference>
<dbReference type="KEGG" id="ccat:105664494"/>
<comment type="pathway">
    <text evidence="1">tRNA modification; 5-methoxycarbonylmethyl-2-thiouridine-tRNA biosynthesis.</text>
</comment>
<dbReference type="InterPro" id="IPR018627">
    <property type="entry name" value="ELP6"/>
</dbReference>
<sequence length="264" mass="29688">MAASVLFACGLNEQKLPKFVHISEEANIDGSFLFSCILGQRLRISNAGTVLVCLQQNYQHYFHAGMRLGYNVNIFLDKTLNVIDPLTDMARKGMKSKWLRDERLVTKYILDDIRNYVSASAEQRISTTILVDNLAILLNLGATKEEILQLCYELAELPKQYENLTVITKISNCDLNEAIDNNVAKLGTLRIRAAQLKSGASRDVDGKLLIEREVLNNAVKQEDNEEAVQQNGGYELEQVRKEVLYKVNERSIKIISPGELGVKV</sequence>
<dbReference type="Pfam" id="PF09807">
    <property type="entry name" value="ELP6"/>
    <property type="match status" value="1"/>
</dbReference>
<dbReference type="EMBL" id="CAJHJT010000001">
    <property type="protein sequence ID" value="CAD6993554.1"/>
    <property type="molecule type" value="Genomic_DNA"/>
</dbReference>
<dbReference type="UniPathway" id="UPA00988"/>
<name>W8CAI6_CERCA</name>
<dbReference type="GeneID" id="105664494"/>
<reference evidence="5" key="2">
    <citation type="journal article" date="2014" name="BMC Genomics">
        <title>A genomic perspective to assessing quality of mass-reared SIT flies used in Mediterranean fruit fly (Ceratitis capitata) eradication in California.</title>
        <authorList>
            <person name="Calla B."/>
            <person name="Hall B."/>
            <person name="Hou S."/>
            <person name="Geib S.M."/>
        </authorList>
    </citation>
    <scope>NUCLEOTIDE SEQUENCE</scope>
</reference>
<protein>
    <recommendedName>
        <fullName evidence="3">Elongator complex protein 6</fullName>
    </recommendedName>
</protein>
<evidence type="ECO:0000313" key="6">
    <source>
        <dbReference type="Proteomes" id="UP000606786"/>
    </source>
</evidence>
<evidence type="ECO:0000256" key="1">
    <source>
        <dbReference type="ARBA" id="ARBA00005043"/>
    </source>
</evidence>
<dbReference type="OrthoDB" id="9995306at2759"/>
<dbReference type="EMBL" id="GAMC01005721">
    <property type="protein sequence ID" value="JAC00835.1"/>
    <property type="molecule type" value="mRNA"/>
</dbReference>
<evidence type="ECO:0000256" key="2">
    <source>
        <dbReference type="ARBA" id="ARBA00008837"/>
    </source>
</evidence>
<dbReference type="Gene3D" id="3.40.50.300">
    <property type="entry name" value="P-loop containing nucleotide triphosphate hydrolases"/>
    <property type="match status" value="1"/>
</dbReference>
<dbReference type="Proteomes" id="UP000606786">
    <property type="component" value="Unassembled WGS sequence"/>
</dbReference>
<evidence type="ECO:0000313" key="5">
    <source>
        <dbReference type="EMBL" id="JAC00835.1"/>
    </source>
</evidence>
<keyword evidence="6" id="KW-1185">Reference proteome</keyword>
<organism evidence="5">
    <name type="scientific">Ceratitis capitata</name>
    <name type="common">Mediterranean fruit fly</name>
    <name type="synonym">Tephritis capitata</name>
    <dbReference type="NCBI Taxonomy" id="7213"/>
    <lineage>
        <taxon>Eukaryota</taxon>
        <taxon>Metazoa</taxon>
        <taxon>Ecdysozoa</taxon>
        <taxon>Arthropoda</taxon>
        <taxon>Hexapoda</taxon>
        <taxon>Insecta</taxon>
        <taxon>Pterygota</taxon>
        <taxon>Neoptera</taxon>
        <taxon>Endopterygota</taxon>
        <taxon>Diptera</taxon>
        <taxon>Brachycera</taxon>
        <taxon>Muscomorpha</taxon>
        <taxon>Tephritoidea</taxon>
        <taxon>Tephritidae</taxon>
        <taxon>Ceratitis</taxon>
        <taxon>Ceratitis</taxon>
    </lineage>
</organism>
<dbReference type="CTD" id="54859"/>
<dbReference type="PANTHER" id="PTHR16184">
    <property type="entry name" value="ELONGATOR COMPLEX PROTEIN 6"/>
    <property type="match status" value="1"/>
</dbReference>
<dbReference type="GO" id="GO:0033588">
    <property type="term" value="C:elongator holoenzyme complex"/>
    <property type="evidence" value="ECO:0007669"/>
    <property type="project" value="InterPro"/>
</dbReference>
<accession>W8CAI6</accession>
<comment type="similarity">
    <text evidence="2">Belongs to the ELP6 family.</text>
</comment>
<dbReference type="PANTHER" id="PTHR16184:SF6">
    <property type="entry name" value="ELONGATOR COMPLEX PROTEIN 6"/>
    <property type="match status" value="1"/>
</dbReference>
<dbReference type="CDD" id="cd19495">
    <property type="entry name" value="Elp6"/>
    <property type="match status" value="1"/>
</dbReference>
<evidence type="ECO:0000256" key="3">
    <source>
        <dbReference type="ARBA" id="ARBA00020263"/>
    </source>
</evidence>
<dbReference type="AlphaFoldDB" id="W8CAI6"/>
<proteinExistence type="evidence at transcript level"/>
<evidence type="ECO:0000313" key="4">
    <source>
        <dbReference type="EMBL" id="CAD6993554.1"/>
    </source>
</evidence>